<dbReference type="PANTHER" id="PTHR35902">
    <property type="entry name" value="S-LAYER DOMAIN-LIKE PROTEIN-RELATED"/>
    <property type="match status" value="1"/>
</dbReference>
<reference evidence="2" key="1">
    <citation type="journal article" date="2015" name="ISME J.">
        <title>Aquifer environment selects for microbial species cohorts in sediment and groundwater.</title>
        <authorList>
            <person name="Hug L.A."/>
            <person name="Thomas B.C."/>
            <person name="Brown C.T."/>
            <person name="Frischkorn K.R."/>
            <person name="Williams K.H."/>
            <person name="Tringe S.G."/>
            <person name="Banfield J.F."/>
        </authorList>
    </citation>
    <scope>NUCLEOTIDE SEQUENCE</scope>
</reference>
<evidence type="ECO:0000256" key="1">
    <source>
        <dbReference type="SAM" id="Phobius"/>
    </source>
</evidence>
<keyword evidence="1" id="KW-0472">Membrane</keyword>
<feature type="transmembrane region" description="Helical" evidence="1">
    <location>
        <begin position="256"/>
        <end position="273"/>
    </location>
</feature>
<accession>A0A0H4TA14</accession>
<name>A0A0H4TA14_9ARCH</name>
<dbReference type="AlphaFoldDB" id="A0A0H4TA14"/>
<dbReference type="PANTHER" id="PTHR35902:SF3">
    <property type="entry name" value="NPCBM-ASSOCIATED, NEW3 DOMAIN OF ALPHA-GALACTOSIDASE"/>
    <property type="match status" value="1"/>
</dbReference>
<dbReference type="EMBL" id="KT007010">
    <property type="protein sequence ID" value="AKQ03322.1"/>
    <property type="molecule type" value="Genomic_DNA"/>
</dbReference>
<evidence type="ECO:0000313" key="2">
    <source>
        <dbReference type="EMBL" id="AKQ03322.1"/>
    </source>
</evidence>
<protein>
    <submittedName>
        <fullName evidence="2">Seg</fullName>
    </submittedName>
</protein>
<proteinExistence type="predicted"/>
<sequence length="283" mass="31408">MDSNRIPTIIAGTLLLVLIINLISAVIIDVDYVTLYPGEEGRVSLNVENNENFDIEDVSVALVLSEVPFTSVGSSTKDVDDIDEDDDDSVSFTLRPSTDIVPGDYDIPYTVKYVDAGNNTEDFTENGSFGIRVSAKTDLDFSAETRETAVVGKEGQVSIEIVNRGLGEIKSVSVQVFPQGFELLSNDKVFVGTIDADDSDTATFDVIYKNKNPVFSARVTYKDFDNKDKTETVSLPVRVYTEEEALELGLIDKSNTWLYIGIGIVVLILWYFWRRARKRKNVG</sequence>
<keyword evidence="1" id="KW-1133">Transmembrane helix</keyword>
<organism evidence="2">
    <name type="scientific">uncultured archaeon Rifle_16ft_4_minimus_37913</name>
    <dbReference type="NCBI Taxonomy" id="1665152"/>
    <lineage>
        <taxon>Archaea</taxon>
        <taxon>environmental samples</taxon>
    </lineage>
</organism>
<keyword evidence="1" id="KW-0812">Transmembrane</keyword>